<accession>A0A6C0D883</accession>
<dbReference type="SUPFAM" id="SSF55729">
    <property type="entry name" value="Acyl-CoA N-acyltransferases (Nat)"/>
    <property type="match status" value="1"/>
</dbReference>
<organism evidence="2">
    <name type="scientific">viral metagenome</name>
    <dbReference type="NCBI Taxonomy" id="1070528"/>
    <lineage>
        <taxon>unclassified sequences</taxon>
        <taxon>metagenomes</taxon>
        <taxon>organismal metagenomes</taxon>
    </lineage>
</organism>
<dbReference type="Gene3D" id="3.40.630.170">
    <property type="match status" value="1"/>
</dbReference>
<evidence type="ECO:0008006" key="3">
    <source>
        <dbReference type="Google" id="ProtNLM"/>
    </source>
</evidence>
<feature type="transmembrane region" description="Helical" evidence="1">
    <location>
        <begin position="6"/>
        <end position="23"/>
    </location>
</feature>
<dbReference type="InterPro" id="IPR016181">
    <property type="entry name" value="Acyl_CoA_acyltransferase"/>
</dbReference>
<dbReference type="AlphaFoldDB" id="A0A6C0D883"/>
<keyword evidence="1" id="KW-1133">Transmembrane helix</keyword>
<reference evidence="2" key="1">
    <citation type="journal article" date="2020" name="Nature">
        <title>Giant virus diversity and host interactions through global metagenomics.</title>
        <authorList>
            <person name="Schulz F."/>
            <person name="Roux S."/>
            <person name="Paez-Espino D."/>
            <person name="Jungbluth S."/>
            <person name="Walsh D.A."/>
            <person name="Denef V.J."/>
            <person name="McMahon K.D."/>
            <person name="Konstantinidis K.T."/>
            <person name="Eloe-Fadrosh E.A."/>
            <person name="Kyrpides N.C."/>
            <person name="Woyke T."/>
        </authorList>
    </citation>
    <scope>NUCLEOTIDE SEQUENCE</scope>
    <source>
        <strain evidence="2">GVMAG-M-3300023174-130</strain>
    </source>
</reference>
<name>A0A6C0D883_9ZZZZ</name>
<keyword evidence="1" id="KW-0812">Transmembrane</keyword>
<proteinExistence type="predicted"/>
<sequence>MYQIILYFIGILIAIIILVAAYIKMKFRFWTLQPVFHIYDFHYYLFPPGIINPELPEKNKYCNFKEIETEKYDSLSEFQINKFVRFICSNYLKNEDNCYSPTKNNIMPYFEGHNATSFFSFYYEDELLMNLKKGTTVQDKRLIGIMTTRPLNVTINKGRINKGSSQIKMDVYYVDHLCVDRMYRKKGIAPQVIQTHHYYQRHNNKKIKISLFKREDNLTGIVPLCVYNTYGFDMDKWQKPIDLMPNIASLTECGKTNIHHLFDFMRENISRKFDICIQPEISNILELIKTKNIFIYMMICDGEVKSAYFYRKSCTFIRNGCEAISCFATIDGFSNKEKSNGLFVQGFKNALWKVANENKFKFLIIEDISDNNIIIDNLKLKTKPTMISPTAYFFYNYAYHTLSSKNVFIIC</sequence>
<evidence type="ECO:0000256" key="1">
    <source>
        <dbReference type="SAM" id="Phobius"/>
    </source>
</evidence>
<dbReference type="EMBL" id="MN739549">
    <property type="protein sequence ID" value="QHT12643.1"/>
    <property type="molecule type" value="Genomic_DNA"/>
</dbReference>
<evidence type="ECO:0000313" key="2">
    <source>
        <dbReference type="EMBL" id="QHT12643.1"/>
    </source>
</evidence>
<protein>
    <recommendedName>
        <fullName evidence="3">Glycylpeptide N-tetradecanoyltransferase</fullName>
    </recommendedName>
</protein>
<keyword evidence="1" id="KW-0472">Membrane</keyword>